<evidence type="ECO:0000313" key="4">
    <source>
        <dbReference type="Proteomes" id="UP000017836"/>
    </source>
</evidence>
<dbReference type="Gramene" id="ERN00309">
    <property type="protein sequence ID" value="ERN00309"/>
    <property type="gene ID" value="AMTR_s00107p00116090"/>
</dbReference>
<organism evidence="3 4">
    <name type="scientific">Amborella trichopoda</name>
    <dbReference type="NCBI Taxonomy" id="13333"/>
    <lineage>
        <taxon>Eukaryota</taxon>
        <taxon>Viridiplantae</taxon>
        <taxon>Streptophyta</taxon>
        <taxon>Embryophyta</taxon>
        <taxon>Tracheophyta</taxon>
        <taxon>Spermatophyta</taxon>
        <taxon>Magnoliopsida</taxon>
        <taxon>Amborellales</taxon>
        <taxon>Amborellaceae</taxon>
        <taxon>Amborella</taxon>
    </lineage>
</organism>
<keyword evidence="2" id="KW-0732">Signal</keyword>
<evidence type="ECO:0000313" key="3">
    <source>
        <dbReference type="EMBL" id="ERN00309.1"/>
    </source>
</evidence>
<feature type="region of interest" description="Disordered" evidence="1">
    <location>
        <begin position="522"/>
        <end position="544"/>
    </location>
</feature>
<accession>W1NY68</accession>
<dbReference type="GO" id="GO:0015031">
    <property type="term" value="P:protein transport"/>
    <property type="evidence" value="ECO:0000318"/>
    <property type="project" value="GO_Central"/>
</dbReference>
<protein>
    <submittedName>
        <fullName evidence="3">Uncharacterized protein</fullName>
    </submittedName>
</protein>
<evidence type="ECO:0000256" key="1">
    <source>
        <dbReference type="SAM" id="MobiDB-lite"/>
    </source>
</evidence>
<sequence length="544" mass="61500">MCQVTSCLSVLSLLCAVQDASQAQQSLELNTTSSKFRPCPGASVGESSSVASGALSVTPDYGSDNTCETSDIGTPRQGRNHGVDVGFDDLTIDKDITAPLATYNLGETMEYLPVTEGEALRHARKLSIESDPSDVCSLKGSERSNMGVTNSMSDQAELHGAVEKLSTSEDYNSCVSQLLSDIQIALPMDQRQKMNRVVISMQRRLNTVKTDMEDLIARLNQEIAVKEYLMTKVKDLDGELETTKQKSKENLQNAVLIERERLTQLQWDMEELRRKYLEMESKLNSVQDEKIHTETANQTASREKEQMQHELDNMRDQLKNLEKDHRELELKAKTDTKVLVKEVKSLRKSQTELKQDLQQSLQAKTELERLLQEERQKREFARAARAKLLHECGILCRRLQDCSINILTEDEDRFAVEFSSRTDVFDQLATSDNRIGLLLAEAQLLAQEDENDALQKVDSNEFRANLQVNGSDSKAVEPRDLQWANDDETTVRKMLTDVLIDNAQLRKVINSVIRCAVKTVPKPEKEETDEVPSRKSVLNKFLER</sequence>
<reference evidence="4" key="1">
    <citation type="journal article" date="2013" name="Science">
        <title>The Amborella genome and the evolution of flowering plants.</title>
        <authorList>
            <consortium name="Amborella Genome Project"/>
        </authorList>
    </citation>
    <scope>NUCLEOTIDE SEQUENCE [LARGE SCALE GENOMIC DNA]</scope>
</reference>
<feature type="chain" id="PRO_5004807936" evidence="2">
    <location>
        <begin position="24"/>
        <end position="544"/>
    </location>
</feature>
<dbReference type="OMA" id="WIRMELL"/>
<name>W1NY68_AMBTC</name>
<dbReference type="HOGENOM" id="CLU_010605_0_0_1"/>
<feature type="signal peptide" evidence="2">
    <location>
        <begin position="1"/>
        <end position="23"/>
    </location>
</feature>
<dbReference type="AlphaFoldDB" id="W1NY68"/>
<dbReference type="eggNOG" id="ENOG502QVII">
    <property type="taxonomic scope" value="Eukaryota"/>
</dbReference>
<dbReference type="GO" id="GO:0010008">
    <property type="term" value="C:endosome membrane"/>
    <property type="evidence" value="ECO:0000318"/>
    <property type="project" value="GO_Central"/>
</dbReference>
<dbReference type="Proteomes" id="UP000017836">
    <property type="component" value="Unassembled WGS sequence"/>
</dbReference>
<keyword evidence="4" id="KW-1185">Reference proteome</keyword>
<dbReference type="PANTHER" id="PTHR46856:SF1">
    <property type="entry name" value="PX DOMAIN-CONTAINING PROTEIN EREL1-RELATED"/>
    <property type="match status" value="1"/>
</dbReference>
<gene>
    <name evidence="3" type="ORF">AMTR_s00107p00116090</name>
</gene>
<dbReference type="STRING" id="13333.W1NY68"/>
<proteinExistence type="predicted"/>
<feature type="region of interest" description="Disordered" evidence="1">
    <location>
        <begin position="287"/>
        <end position="309"/>
    </location>
</feature>
<dbReference type="PANTHER" id="PTHR46856">
    <property type="entry name" value="PX DOMAIN-CONTAINING PROTEIN EREL1-RELATED"/>
    <property type="match status" value="1"/>
</dbReference>
<dbReference type="InterPro" id="IPR044588">
    <property type="entry name" value="EREX-like"/>
</dbReference>
<evidence type="ECO:0000256" key="2">
    <source>
        <dbReference type="SAM" id="SignalP"/>
    </source>
</evidence>
<dbReference type="EMBL" id="KI394917">
    <property type="protein sequence ID" value="ERN00309.1"/>
    <property type="molecule type" value="Genomic_DNA"/>
</dbReference>